<evidence type="ECO:0000256" key="1">
    <source>
        <dbReference type="SAM" id="MobiDB-lite"/>
    </source>
</evidence>
<name>A0A238L5I6_9RHOB</name>
<organism evidence="3 4">
    <name type="scientific">Pelagimonas varians</name>
    <dbReference type="NCBI Taxonomy" id="696760"/>
    <lineage>
        <taxon>Bacteria</taxon>
        <taxon>Pseudomonadati</taxon>
        <taxon>Pseudomonadota</taxon>
        <taxon>Alphaproteobacteria</taxon>
        <taxon>Rhodobacterales</taxon>
        <taxon>Roseobacteraceae</taxon>
        <taxon>Pelagimonas</taxon>
    </lineage>
</organism>
<dbReference type="PROSITE" id="PS50268">
    <property type="entry name" value="CADHERIN_2"/>
    <property type="match status" value="3"/>
</dbReference>
<sequence>MTEDKLTAAGGKLDITDPDAGQARFVPQTGAAGAHGSFTVQPDGTWSYALDNGQPAVQALKTGDQITDTLTVSTVDGTTKQITVTINGTDDKAVISGVSTGTVKEDDHTHHVPGLPVTINTGGRLTVTDADSGEDNFGAAQLVLGTLGGHFVLGASGTWSYAIRNDLPAVQQLGDGETATDTATIHSADGTAHQITVTIQGTNDAPVLTAATASATEDGQSVTGQMSATDVDTGDTLSFAPANPVPGFTLGTDGSWSFDPTDAAYQHLAAGATQQVTIPVTVTDKTGATDTENLVITVTGTNDGPAVSGPVALPGGTEDKPVQITAAQLLEHATDIDTGDTLSVTGLSASHGSISGDAATGFTFTPDANYNGPVALSYQVTDGHGGPVAQTAALTLAATGDAAVIGGVDTGSVTEGTAGQDMSPDYAQPGMAYLNKATLKVDGQLTIIDPDAGEAEFDGKGIGFNYQGQFGDLLLNPDGSWHYNADAGGLRFVGGRPTTRGTAIDQLGDGETLTDTITVHSKDGTPHDIVITIHGSNDRPYCSSEVVLRPGTEDTRQTLTSAQLVGNTVDVDANDAGKLAIANLHPDHGSILDNKDGTYIFTPEKDYNGTVHFTYDVKDAHGGVTHTGATTSLAAVGDVAVITGTDTGAATEDHVQGRIVINGLLSVSDPDGPSQEHFQYSQFGETAVSDPFGGNLHIDSAGGWSYVTYNSNAAIQQLAAGEDGHATYRVRSTDGTTHQIHITIHGTNDTPVLSAATASATEDGKIASGQMSATDVDHGDTQAYSLGQAAPAGFTLSADGSWSFDPTDAAYQHLTANATQQITVPVTVTDSAGETDTQNLVITVTGTNDGPVVSGPVSLPGGTEDKPVQITAAQLLEHATDIDTGDTLSVTGLSASHGSISGDAATGFTFTPDANYNGPVALSYSVTDGQGGTASQTASLALTATGDAAIIGGVDTGSVIENAAGVNMSPDYAQPGIAHLVQAPLYVDGQLTIIDPDAGENSFDTHGVGYNYSGKYGDLLLQANGAWHYLGNAGNIGKGGFATTHGTAIDQLGESQTLTDTITVHAKDGTPHDIVITIHGSNDRPYCSSEVVLPGGTEDTRQTLTTAQLLQNSVDVDKNDAGTLSIANLRSDHGSILDNGNGTFTFTPEHDYNGAVHFNYDVKDAHSGVTHTGASTTLAAVKDSAVITGTDTGSATEDHVAGRIVINGMLSVSDPDGAAQEHFQYSQFGEHAVSDPFGGNLHITSAGSWSYVVNNSNSQIQQLAEGQVGHATYRVASVDGTTHQIEVTITGTNDAPVLSAASASATEDGTQMSGQMSATDVDTGDSQSYSLVQAAPAGFAMGPDGSWTFDPTDAAYQHLTANATQQITVPVTVTDSAGVTDTQNLVITVTGTNDGPVVSGRVSLPGGTEDHAVSISVAQLLEHATDIDTGDTLSVSGLSASHGTITGDAAHGFTFTPDANYNGPVQLSYSVTDGQGGTASQTASLALAATGDAAIIGGVDTGSVTEDKAPGHHSIVGTIATSGALTITDVDGAAQEHFQVQSNVTGSNGYGNFGIDQSGHWTYSANNQQAAIQTLGPGQSLTDTLQVTSTDGTTHNIEVTIHGTIDTPTLGATVGTSQSQPGHASAFVAGSSASSPATIDGMTIHGFAAGQAYETSPGKLADLTGAAGIVGTNLRAMGVDAKEPSAAASITQSHASPQSVDSVRVDPTDKTQQLGETMVLEFHGTTHSAFLELTSFGGQGDKVTWKAYGADGSVVAQGEVAGDQSTNPSGRVDLPIQTQQPFAFIAIHAEVPNPVATSHGSAQFTTNVSLASVQAELIRFATPLDLSGGIGDTGDKDQSLVWRVEGLQQAELSAGTRNPDGSWTVTQAEAQGLQMLHSEQQHVQITSIATDAGTGEIAQSAPLQMTVDPAGAKYSVITGTPIIRTDEDHAAPVTGDLDVDSNMAVVPTFVAGTQHTQYGTFQIDTDGHWSFTVDTAKAQGLSEHGIQEHLTVTTTDGSSLDMTVDIAGQNDPGVMTNTTGSGVQGPASVVGGKLVVTDVDTTGGYMFLAGSKFTGNVQGQFGTLDMDQNTGEWTYTVDPTLAAHIPAGQTAEETFSTLSLSSSEHTRLNLTLHVAVDSSGLAKVLQAVTAADVGTVKEDSQVQAGDLVAVGSLSVVNGAQDHIAGIYHGTYGELKLDANGHWSYEASNGQSVIQELKTGEQLTDQISVTGASGQLYNVAITIEGTDDAPVLSAASASATEDGTQVSGQMSATDVDTGDSQSYSLVQAAPAGFAMGPDGSWTFDPTDAAYQHLTANATQQITVPVTVTDSAGVTDTQNLVITVTGTNDGPVVSGRVSLPGGTEDHAVSISVAQLLEHATDIDTGDTLSVSGLSASHGTITGDAAHGFTFTPDANYNGPVQLSYSVTDGQGGTASQTASLALAATGDAAIIGGVDTGSVTEDKAPGHHSIVGTIATSGALTITDVDGAAQEHFQVQSNVTGSNGYGNFGIDQSGHWTYSANNQQAAIQTLGPGQSLTDTLQVTSTDGTTHNIEVTIHGTIDTPTLGATVGTSQSQPGHASAFVAGSSASSPATIDGMTIHGFAAGQAYETSPGKLADLTGAAGIVGTNLRAMGVDAKEPSAAASITQSHASPQYLDSVRVDPTDKTQQLGETMVLEFHGTTHSAFLELTSFGGQGDKVTWKAYGADGSVVAQGEVAGDQSTNPSGRVDLPIQTQQPFAFIAIHAEVPNPVATSSGSAQFTTNVSLASVQAELIRFATPLDLSGGIGDTGDTDQSLVWRVEGLQQAELSAGTHNPDGSWTVTQSEAQGLQILHSEQQHVQITSITTDAGTGEMAQSAPLQMTVDPAGAKYSVITGTPIIRTDEDHAAPVTGDLDVDSNMAVVPTFVAGTQHTQYGTFQIDTDGHWSFTVDTAKAQGLSQSGSQEHLTVTTTDGSSLDMTVDIAGDNDPGVMTNTTGSGVQGPASVVGGKLVVTDVDTTGGYMFLAGSKFTGNVQGQFGTLDMDQNTGEWTYTVDPTLAAQIPAGQTAEETFSTLSLSSSERTRLSLTLHVAVDSSGQAKVLQAVTASPAAPAPAPSADEPDLTDTSSFAVTLEPAVDGHDHDNPLLRSDMDDPAALQPRGPVDAAPAMASQHDAPEQVTPKDHEESGHQDGDTNLGHDANAPRAEQGVTDTAEHAVNIEEHSPHLEIEENSANAPGVHEGTGPEALDERLGESVHSPHDSDLLNPYLDAIGANQQSDTATPSQDYDHANPYITALGVDASMSTDAPVVDPTTLDDPVNAEVPNSDAASDHAEADLPPDDPIVPLPEDDDPSTNLG</sequence>
<keyword evidence="4" id="KW-1185">Reference proteome</keyword>
<dbReference type="EMBL" id="FXYH01000031">
    <property type="protein sequence ID" value="SMX50373.1"/>
    <property type="molecule type" value="Genomic_DNA"/>
</dbReference>
<dbReference type="Gene3D" id="2.60.40.3440">
    <property type="match status" value="2"/>
</dbReference>
<accession>A0A238L5I6</accession>
<proteinExistence type="predicted"/>
<feature type="domain" description="Cadherin" evidence="2">
    <location>
        <begin position="1309"/>
        <end position="1398"/>
    </location>
</feature>
<feature type="domain" description="Cadherin" evidence="2">
    <location>
        <begin position="2242"/>
        <end position="2331"/>
    </location>
</feature>
<dbReference type="GO" id="GO:0007156">
    <property type="term" value="P:homophilic cell adhesion via plasma membrane adhesion molecules"/>
    <property type="evidence" value="ECO:0007669"/>
    <property type="project" value="InterPro"/>
</dbReference>
<dbReference type="SMART" id="SM00736">
    <property type="entry name" value="CADG"/>
    <property type="match status" value="4"/>
</dbReference>
<feature type="region of interest" description="Disordered" evidence="1">
    <location>
        <begin position="1304"/>
        <end position="1324"/>
    </location>
</feature>
<dbReference type="InterPro" id="IPR013783">
    <property type="entry name" value="Ig-like_fold"/>
</dbReference>
<dbReference type="InterPro" id="IPR041690">
    <property type="entry name" value="Cadherin_5"/>
</dbReference>
<feature type="region of interest" description="Disordered" evidence="1">
    <location>
        <begin position="3257"/>
        <end position="3312"/>
    </location>
</feature>
<feature type="region of interest" description="Disordered" evidence="1">
    <location>
        <begin position="3092"/>
        <end position="3167"/>
    </location>
</feature>
<dbReference type="InterPro" id="IPR040853">
    <property type="entry name" value="RapA2_cadherin-like"/>
</dbReference>
<dbReference type="Gene3D" id="2.60.40.10">
    <property type="entry name" value="Immunoglobulins"/>
    <property type="match status" value="10"/>
</dbReference>
<evidence type="ECO:0000259" key="2">
    <source>
        <dbReference type="PROSITE" id="PS50268"/>
    </source>
</evidence>
<dbReference type="SMART" id="SM00112">
    <property type="entry name" value="CA"/>
    <property type="match status" value="4"/>
</dbReference>
<dbReference type="Pfam" id="PF17892">
    <property type="entry name" value="Cadherin_5"/>
    <property type="match status" value="6"/>
</dbReference>
<gene>
    <name evidence="3" type="ORF">PEV8663_04616</name>
</gene>
<feature type="compositionally biased region" description="Acidic residues" evidence="1">
    <location>
        <begin position="3302"/>
        <end position="3312"/>
    </location>
</feature>
<dbReference type="InterPro" id="IPR010221">
    <property type="entry name" value="VCBS_dom"/>
</dbReference>
<dbReference type="InterPro" id="IPR006644">
    <property type="entry name" value="Cadg"/>
</dbReference>
<dbReference type="NCBIfam" id="TIGR01965">
    <property type="entry name" value="VCBS_repeat"/>
    <property type="match status" value="17"/>
</dbReference>
<dbReference type="PANTHER" id="PTHR14139">
    <property type="entry name" value="CALSYNTENIN"/>
    <property type="match status" value="1"/>
</dbReference>
<evidence type="ECO:0000313" key="3">
    <source>
        <dbReference type="EMBL" id="SMX50373.1"/>
    </source>
</evidence>
<dbReference type="Pfam" id="PF17803">
    <property type="entry name" value="Cadherin_4"/>
    <property type="match status" value="4"/>
</dbReference>
<feature type="domain" description="Cadherin" evidence="2">
    <location>
        <begin position="752"/>
        <end position="858"/>
    </location>
</feature>
<evidence type="ECO:0000313" key="4">
    <source>
        <dbReference type="Proteomes" id="UP000220836"/>
    </source>
</evidence>
<dbReference type="PANTHER" id="PTHR14139:SF2">
    <property type="entry name" value="CALSYNTENIN-1"/>
    <property type="match status" value="1"/>
</dbReference>
<dbReference type="InterPro" id="IPR002126">
    <property type="entry name" value="Cadherin-like_dom"/>
</dbReference>
<feature type="region of interest" description="Disordered" evidence="1">
    <location>
        <begin position="1685"/>
        <end position="1705"/>
    </location>
</feature>
<dbReference type="Gene3D" id="2.60.40.2810">
    <property type="match status" value="1"/>
</dbReference>
<dbReference type="GO" id="GO:0016020">
    <property type="term" value="C:membrane"/>
    <property type="evidence" value="ECO:0007669"/>
    <property type="project" value="InterPro"/>
</dbReference>
<dbReference type="Proteomes" id="UP000220836">
    <property type="component" value="Unassembled WGS sequence"/>
</dbReference>
<feature type="compositionally biased region" description="Polar residues" evidence="1">
    <location>
        <begin position="1688"/>
        <end position="1701"/>
    </location>
</feature>
<dbReference type="GO" id="GO:0005509">
    <property type="term" value="F:calcium ion binding"/>
    <property type="evidence" value="ECO:0007669"/>
    <property type="project" value="InterPro"/>
</dbReference>
<dbReference type="NCBIfam" id="NF012211">
    <property type="entry name" value="tand_rpt_95"/>
    <property type="match status" value="6"/>
</dbReference>
<feature type="compositionally biased region" description="Basic and acidic residues" evidence="1">
    <location>
        <begin position="3093"/>
        <end position="3107"/>
    </location>
</feature>
<reference evidence="3 4" key="1">
    <citation type="submission" date="2017-05" db="EMBL/GenBank/DDBJ databases">
        <authorList>
            <person name="Song R."/>
            <person name="Chenine A.L."/>
            <person name="Ruprecht R.M."/>
        </authorList>
    </citation>
    <scope>NUCLEOTIDE SEQUENCE [LARGE SCALE GENOMIC DNA]</scope>
    <source>
        <strain evidence="3 4">CECT 8663</strain>
    </source>
</reference>
<protein>
    <recommendedName>
        <fullName evidence="2">Cadherin domain-containing protein</fullName>
    </recommendedName>
</protein>
<feature type="compositionally biased region" description="Basic and acidic residues" evidence="1">
    <location>
        <begin position="3130"/>
        <end position="3148"/>
    </location>
</feature>